<organism evidence="1 2">
    <name type="scientific">Psilocybe cyanescens</name>
    <dbReference type="NCBI Taxonomy" id="93625"/>
    <lineage>
        <taxon>Eukaryota</taxon>
        <taxon>Fungi</taxon>
        <taxon>Dikarya</taxon>
        <taxon>Basidiomycota</taxon>
        <taxon>Agaricomycotina</taxon>
        <taxon>Agaricomycetes</taxon>
        <taxon>Agaricomycetidae</taxon>
        <taxon>Agaricales</taxon>
        <taxon>Agaricineae</taxon>
        <taxon>Strophariaceae</taxon>
        <taxon>Psilocybe</taxon>
    </lineage>
</organism>
<accession>A0A409XSG4</accession>
<dbReference type="AlphaFoldDB" id="A0A409XSG4"/>
<gene>
    <name evidence="1" type="ORF">CVT25_000822</name>
</gene>
<dbReference type="EMBL" id="NHYD01000662">
    <property type="protein sequence ID" value="PPQ93636.1"/>
    <property type="molecule type" value="Genomic_DNA"/>
</dbReference>
<proteinExistence type="predicted"/>
<dbReference type="OrthoDB" id="3270336at2759"/>
<protein>
    <submittedName>
        <fullName evidence="1">Uncharacterized protein</fullName>
    </submittedName>
</protein>
<dbReference type="Proteomes" id="UP000283269">
    <property type="component" value="Unassembled WGS sequence"/>
</dbReference>
<dbReference type="STRING" id="93625.A0A409XSG4"/>
<sequence length="490" mass="55373">MTMYTWRKITSSGGAVVYMHVCITKQNFERMHTACHPRHQVYNAMSNKWDLCTVFMLPARFVGCDNDDDKIDYYSDGAYDTDSEDECPAPCALSAPHALSAPCAPSPLCAAPPPARHHSPMMEDSQDRVPPLPLPPRAPSPMMEDLKDDVPGAAPYQFVNTEADNEQVLSEDSSVLLGDNQDVVLNLQYCYGLVLPFRDITANSGQVDGCAWRTKMQVFGFSEGGEECDVSQGDRKVINTFRAAIMGPVDSEIPQDLYDLNDKNFLLLAHLQDFDKVHHITDELVVFTEPQSQACDWFLGVESAEVVLYSRQFLTHAAHGRAALLMGGIVARLAKEYVSVDQALQGPSFEAIGQQAQYMVAAKTDGWYYCDGILTELEIQIVIGLYALQTHVTSQACIKSWFPPPAVWSSHCNGCTWIEWTERNEQWFWKHIEQIHKGEFQPLTSDQWKQKLRRQNTVQNLKKNVQTRAEQFLEKQFDAQDAAFHYHFRC</sequence>
<dbReference type="InParanoid" id="A0A409XSG4"/>
<keyword evidence="2" id="KW-1185">Reference proteome</keyword>
<evidence type="ECO:0000313" key="1">
    <source>
        <dbReference type="EMBL" id="PPQ93636.1"/>
    </source>
</evidence>
<reference evidence="1 2" key="1">
    <citation type="journal article" date="2018" name="Evol. Lett.">
        <title>Horizontal gene cluster transfer increased hallucinogenic mushroom diversity.</title>
        <authorList>
            <person name="Reynolds H.T."/>
            <person name="Vijayakumar V."/>
            <person name="Gluck-Thaler E."/>
            <person name="Korotkin H.B."/>
            <person name="Matheny P.B."/>
            <person name="Slot J.C."/>
        </authorList>
    </citation>
    <scope>NUCLEOTIDE SEQUENCE [LARGE SCALE GENOMIC DNA]</scope>
    <source>
        <strain evidence="1 2">2631</strain>
    </source>
</reference>
<comment type="caution">
    <text evidence="1">The sequence shown here is derived from an EMBL/GenBank/DDBJ whole genome shotgun (WGS) entry which is preliminary data.</text>
</comment>
<evidence type="ECO:0000313" key="2">
    <source>
        <dbReference type="Proteomes" id="UP000283269"/>
    </source>
</evidence>
<name>A0A409XSG4_PSICY</name>